<gene>
    <name evidence="9" type="primary">pyrF</name>
    <name evidence="14" type="ORF">TAGGR_1840</name>
</gene>
<dbReference type="Gene3D" id="3.20.20.70">
    <property type="entry name" value="Aldolase class I"/>
    <property type="match status" value="1"/>
</dbReference>
<dbReference type="EMBL" id="BCNO01000001">
    <property type="protein sequence ID" value="GAQ94655.1"/>
    <property type="molecule type" value="Genomic_DNA"/>
</dbReference>
<feature type="binding site" evidence="9 11">
    <location>
        <position position="125"/>
    </location>
    <ligand>
        <name>substrate</name>
    </ligand>
</feature>
<comment type="subunit">
    <text evidence="3 9">Homodimer.</text>
</comment>
<comment type="pathway">
    <text evidence="2 9 12">Pyrimidine metabolism; UMP biosynthesis via de novo pathway; UMP from orotate: step 2/2.</text>
</comment>
<comment type="caution">
    <text evidence="14">The sequence shown here is derived from an EMBL/GenBank/DDBJ whole genome shotgun (WGS) entry which is preliminary data.</text>
</comment>
<feature type="active site" description="For OMPdecase activity" evidence="10">
    <location>
        <position position="63"/>
    </location>
</feature>
<dbReference type="GO" id="GO:0044205">
    <property type="term" value="P:'de novo' UMP biosynthetic process"/>
    <property type="evidence" value="ECO:0007669"/>
    <property type="project" value="UniProtKB-UniRule"/>
</dbReference>
<evidence type="ECO:0000256" key="4">
    <source>
        <dbReference type="ARBA" id="ARBA00022793"/>
    </source>
</evidence>
<feature type="binding site" evidence="9 11">
    <location>
        <position position="34"/>
    </location>
    <ligand>
        <name>substrate</name>
    </ligand>
</feature>
<keyword evidence="15" id="KW-1185">Reference proteome</keyword>
<dbReference type="InterPro" id="IPR011060">
    <property type="entry name" value="RibuloseP-bd_barrel"/>
</dbReference>
<keyword evidence="4 9" id="KW-0210">Decarboxylase</keyword>
<feature type="binding site" evidence="9">
    <location>
        <begin position="61"/>
        <end position="70"/>
    </location>
    <ligand>
        <name>substrate</name>
    </ligand>
</feature>
<feature type="binding site" evidence="9 11">
    <location>
        <position position="187"/>
    </location>
    <ligand>
        <name>substrate</name>
    </ligand>
</feature>
<feature type="binding site" evidence="9 11">
    <location>
        <position position="196"/>
    </location>
    <ligand>
        <name>substrate</name>
    </ligand>
</feature>
<comment type="catalytic activity">
    <reaction evidence="7 9 12">
        <text>orotidine 5'-phosphate + H(+) = UMP + CO2</text>
        <dbReference type="Rhea" id="RHEA:11596"/>
        <dbReference type="ChEBI" id="CHEBI:15378"/>
        <dbReference type="ChEBI" id="CHEBI:16526"/>
        <dbReference type="ChEBI" id="CHEBI:57538"/>
        <dbReference type="ChEBI" id="CHEBI:57865"/>
        <dbReference type="EC" id="4.1.1.23"/>
    </reaction>
</comment>
<feature type="binding site" evidence="9 11">
    <location>
        <position position="216"/>
    </location>
    <ligand>
        <name>substrate</name>
    </ligand>
</feature>
<dbReference type="OrthoDB" id="9806203at2"/>
<dbReference type="GO" id="GO:0006207">
    <property type="term" value="P:'de novo' pyrimidine nucleobase biosynthetic process"/>
    <property type="evidence" value="ECO:0007669"/>
    <property type="project" value="InterPro"/>
</dbReference>
<evidence type="ECO:0000256" key="9">
    <source>
        <dbReference type="HAMAP-Rule" id="MF_01200"/>
    </source>
</evidence>
<dbReference type="HAMAP" id="MF_01200_B">
    <property type="entry name" value="OMPdecase_type1_B"/>
    <property type="match status" value="1"/>
</dbReference>
<protein>
    <recommendedName>
        <fullName evidence="9">Orotidine 5'-phosphate decarboxylase</fullName>
        <ecNumber evidence="9">4.1.1.23</ecNumber>
    </recommendedName>
    <alternativeName>
        <fullName evidence="9">OMP decarboxylase</fullName>
        <shortName evidence="9">OMPDCase</shortName>
        <shortName evidence="9">OMPdecase</shortName>
    </alternativeName>
</protein>
<evidence type="ECO:0000256" key="2">
    <source>
        <dbReference type="ARBA" id="ARBA00004861"/>
    </source>
</evidence>
<sequence>MIDPERIIVALDFSKKEDALKIVDELEGLINFYKVGLELFLSEGKEILNILKKRDKKIFLDLKFHDIPNTVYKAVKSVLQYEIDMLTVHISGGIEMIQKAVLAVKEYSYKENISPPKILGVTVLTSLDERALNEIFSLSISRDSLVKNLSLKAKQAGLNGVVSAVSSVKTIKELCGNDFIVVTPGIRPKNSDFHDQKVVASPEEAFLHGADYIVIGRAITNASSPHEVVFKMINM</sequence>
<evidence type="ECO:0000256" key="10">
    <source>
        <dbReference type="PIRSR" id="PIRSR614732-1"/>
    </source>
</evidence>
<dbReference type="GO" id="GO:0005829">
    <property type="term" value="C:cytosol"/>
    <property type="evidence" value="ECO:0007669"/>
    <property type="project" value="TreeGrafter"/>
</dbReference>
<dbReference type="PANTHER" id="PTHR32119:SF2">
    <property type="entry name" value="OROTIDINE 5'-PHOSPHATE DECARBOXYLASE"/>
    <property type="match status" value="1"/>
</dbReference>
<dbReference type="Proteomes" id="UP000054976">
    <property type="component" value="Unassembled WGS sequence"/>
</dbReference>
<organism evidence="14 15">
    <name type="scientific">Thermodesulfovibrio aggregans</name>
    <dbReference type="NCBI Taxonomy" id="86166"/>
    <lineage>
        <taxon>Bacteria</taxon>
        <taxon>Pseudomonadati</taxon>
        <taxon>Nitrospirota</taxon>
        <taxon>Thermodesulfovibrionia</taxon>
        <taxon>Thermodesulfovibrionales</taxon>
        <taxon>Thermodesulfovibrionaceae</taxon>
        <taxon>Thermodesulfovibrio</taxon>
    </lineage>
</organism>
<dbReference type="InterPro" id="IPR013785">
    <property type="entry name" value="Aldolase_TIM"/>
</dbReference>
<evidence type="ECO:0000256" key="6">
    <source>
        <dbReference type="ARBA" id="ARBA00023239"/>
    </source>
</evidence>
<keyword evidence="5 9" id="KW-0665">Pyrimidine biosynthesis</keyword>
<dbReference type="EC" id="4.1.1.23" evidence="9"/>
<reference evidence="15" key="1">
    <citation type="submission" date="2016-01" db="EMBL/GenBank/DDBJ databases">
        <title>Draft genome sequence of Thermodesulfovibrio aggregans strain TGE-P1.</title>
        <authorList>
            <person name="Sekiguchi Y."/>
            <person name="Ohashi A."/>
            <person name="Matsuura N."/>
            <person name="Tourlousse M.D."/>
        </authorList>
    </citation>
    <scope>NUCLEOTIDE SEQUENCE [LARGE SCALE GENOMIC DNA]</scope>
    <source>
        <strain evidence="15">TGE-P1</strain>
    </source>
</reference>
<dbReference type="SMART" id="SM00934">
    <property type="entry name" value="OMPdecase"/>
    <property type="match status" value="1"/>
</dbReference>
<accession>A0A0U9HW47</accession>
<comment type="similarity">
    <text evidence="8 9">Belongs to the OMP decarboxylase family. Type 1 subfamily.</text>
</comment>
<evidence type="ECO:0000256" key="1">
    <source>
        <dbReference type="ARBA" id="ARBA00002356"/>
    </source>
</evidence>
<feature type="binding site" evidence="9 11">
    <location>
        <position position="12"/>
    </location>
    <ligand>
        <name>substrate</name>
    </ligand>
</feature>
<dbReference type="Pfam" id="PF00215">
    <property type="entry name" value="OMPdecase"/>
    <property type="match status" value="1"/>
</dbReference>
<dbReference type="InterPro" id="IPR047596">
    <property type="entry name" value="OMPdecase_bac"/>
</dbReference>
<evidence type="ECO:0000256" key="7">
    <source>
        <dbReference type="ARBA" id="ARBA00049157"/>
    </source>
</evidence>
<dbReference type="CDD" id="cd04725">
    <property type="entry name" value="OMP_decarboxylase_like"/>
    <property type="match status" value="1"/>
</dbReference>
<evidence type="ECO:0000256" key="3">
    <source>
        <dbReference type="ARBA" id="ARBA00011738"/>
    </source>
</evidence>
<evidence type="ECO:0000256" key="5">
    <source>
        <dbReference type="ARBA" id="ARBA00022975"/>
    </source>
</evidence>
<dbReference type="InterPro" id="IPR014732">
    <property type="entry name" value="OMPdecase"/>
</dbReference>
<dbReference type="InterPro" id="IPR001754">
    <property type="entry name" value="OMPdeCOase_dom"/>
</dbReference>
<dbReference type="FunFam" id="3.20.20.70:FF:000015">
    <property type="entry name" value="Orotidine 5'-phosphate decarboxylase"/>
    <property type="match status" value="1"/>
</dbReference>
<keyword evidence="6 9" id="KW-0456">Lyase</keyword>
<dbReference type="InterPro" id="IPR018089">
    <property type="entry name" value="OMPdecase_AS"/>
</dbReference>
<comment type="function">
    <text evidence="1 9">Catalyzes the decarboxylation of orotidine 5'-monophosphate (OMP) to uridine 5'-monophosphate (UMP).</text>
</comment>
<dbReference type="RefSeq" id="WP_059176084.1">
    <property type="nucleotide sequence ID" value="NZ_BCNO01000001.1"/>
</dbReference>
<dbReference type="GO" id="GO:0004590">
    <property type="term" value="F:orotidine-5'-phosphate decarboxylase activity"/>
    <property type="evidence" value="ECO:0007669"/>
    <property type="project" value="UniProtKB-UniRule"/>
</dbReference>
<evidence type="ECO:0000313" key="15">
    <source>
        <dbReference type="Proteomes" id="UP000054976"/>
    </source>
</evidence>
<evidence type="ECO:0000256" key="11">
    <source>
        <dbReference type="PIRSR" id="PIRSR614732-2"/>
    </source>
</evidence>
<dbReference type="NCBIfam" id="TIGR01740">
    <property type="entry name" value="pyrF"/>
    <property type="match status" value="1"/>
</dbReference>
<feature type="active site" description="For OMPdecase activity" evidence="10">
    <location>
        <position position="61"/>
    </location>
</feature>
<dbReference type="AlphaFoldDB" id="A0A0U9HW47"/>
<proteinExistence type="inferred from homology"/>
<dbReference type="PROSITE" id="PS00156">
    <property type="entry name" value="OMPDECASE"/>
    <property type="match status" value="1"/>
</dbReference>
<dbReference type="PANTHER" id="PTHR32119">
    <property type="entry name" value="OROTIDINE 5'-PHOSPHATE DECARBOXYLASE"/>
    <property type="match status" value="1"/>
</dbReference>
<evidence type="ECO:0000313" key="14">
    <source>
        <dbReference type="EMBL" id="GAQ94655.1"/>
    </source>
</evidence>
<feature type="active site" description="Proton donor" evidence="9">
    <location>
        <position position="63"/>
    </location>
</feature>
<feature type="domain" description="Orotidine 5'-phosphate decarboxylase" evidence="13">
    <location>
        <begin position="6"/>
        <end position="232"/>
    </location>
</feature>
<feature type="binding site" evidence="9 11">
    <location>
        <position position="217"/>
    </location>
    <ligand>
        <name>substrate</name>
    </ligand>
</feature>
<evidence type="ECO:0000256" key="12">
    <source>
        <dbReference type="RuleBase" id="RU000512"/>
    </source>
</evidence>
<dbReference type="NCBIfam" id="NF001273">
    <property type="entry name" value="PRK00230.1"/>
    <property type="match status" value="1"/>
</dbReference>
<evidence type="ECO:0000259" key="13">
    <source>
        <dbReference type="SMART" id="SM00934"/>
    </source>
</evidence>
<name>A0A0U9HW47_9BACT</name>
<dbReference type="SUPFAM" id="SSF51366">
    <property type="entry name" value="Ribulose-phoshate binding barrel"/>
    <property type="match status" value="1"/>
</dbReference>
<feature type="active site" description="For OMPdecase activity" evidence="10">
    <location>
        <position position="66"/>
    </location>
</feature>
<evidence type="ECO:0000256" key="8">
    <source>
        <dbReference type="ARBA" id="ARBA00061012"/>
    </source>
</evidence>
<dbReference type="UniPathway" id="UPA00070">
    <property type="reaction ID" value="UER00120"/>
</dbReference>
<dbReference type="STRING" id="86166.TAGGR_1840"/>